<keyword evidence="3" id="KW-0812">Transmembrane</keyword>
<evidence type="ECO:0000256" key="4">
    <source>
        <dbReference type="ARBA" id="ARBA00022729"/>
    </source>
</evidence>
<keyword evidence="11" id="KW-1185">Reference proteome</keyword>
<evidence type="ECO:0000313" key="10">
    <source>
        <dbReference type="EMBL" id="KAF0895695.1"/>
    </source>
</evidence>
<gene>
    <name evidence="10" type="ORF">E2562_014314</name>
</gene>
<evidence type="ECO:0000256" key="6">
    <source>
        <dbReference type="ARBA" id="ARBA00022989"/>
    </source>
</evidence>
<evidence type="ECO:0000256" key="8">
    <source>
        <dbReference type="ARBA" id="ARBA00023180"/>
    </source>
</evidence>
<dbReference type="SUPFAM" id="SSF56112">
    <property type="entry name" value="Protein kinase-like (PK-like)"/>
    <property type="match status" value="1"/>
</dbReference>
<dbReference type="FunFam" id="3.80.10.10:FF:000275">
    <property type="entry name" value="Leucine-rich repeat receptor-like protein kinase"/>
    <property type="match status" value="1"/>
</dbReference>
<evidence type="ECO:0000256" key="2">
    <source>
        <dbReference type="ARBA" id="ARBA00022614"/>
    </source>
</evidence>
<keyword evidence="4" id="KW-0732">Signal</keyword>
<dbReference type="OrthoDB" id="686203at2759"/>
<accession>A0A6G1C4W3</accession>
<dbReference type="SUPFAM" id="SSF52058">
    <property type="entry name" value="L domain-like"/>
    <property type="match status" value="1"/>
</dbReference>
<dbReference type="GO" id="GO:0016020">
    <property type="term" value="C:membrane"/>
    <property type="evidence" value="ECO:0007669"/>
    <property type="project" value="UniProtKB-SubCell"/>
</dbReference>
<keyword evidence="5" id="KW-0677">Repeat</keyword>
<dbReference type="EMBL" id="SPHZ02000010">
    <property type="protein sequence ID" value="KAF0895695.1"/>
    <property type="molecule type" value="Genomic_DNA"/>
</dbReference>
<name>A0A6G1C4W3_9ORYZ</name>
<comment type="caution">
    <text evidence="10">The sequence shown here is derived from an EMBL/GenBank/DDBJ whole genome shotgun (WGS) entry which is preliminary data.</text>
</comment>
<dbReference type="Gene3D" id="3.80.10.10">
    <property type="entry name" value="Ribonuclease Inhibitor"/>
    <property type="match status" value="1"/>
</dbReference>
<reference evidence="10 11" key="1">
    <citation type="submission" date="2019-11" db="EMBL/GenBank/DDBJ databases">
        <title>Whole genome sequence of Oryza granulata.</title>
        <authorList>
            <person name="Li W."/>
        </authorList>
    </citation>
    <scope>NUCLEOTIDE SEQUENCE [LARGE SCALE GENOMIC DNA]</scope>
    <source>
        <strain evidence="11">cv. Menghai</strain>
        <tissue evidence="10">Leaf</tissue>
    </source>
</reference>
<dbReference type="InterPro" id="IPR053211">
    <property type="entry name" value="DNA_repair-toleration"/>
</dbReference>
<keyword evidence="8" id="KW-0325">Glycoprotein</keyword>
<dbReference type="PANTHER" id="PTHR48060:SF21">
    <property type="entry name" value="L DOMAIN-LIKE PROTEIN"/>
    <property type="match status" value="1"/>
</dbReference>
<keyword evidence="6" id="KW-1133">Transmembrane helix</keyword>
<sequence>MSTNATAAADELALLSVKSMLSSPSSSLLASWNTSIHYCSWPGVVCSRRHPDRVAALRMASFNLSGLISPFLANLSFLRELDLAENQLAGEIPPELGRLGRLESLNLAANALQGTLPVALGNCTNLMVIYLSSNQLQAHVGDFGLAKILAEGSSSLQHSTSSLGFRGTIGYAAPVRLS</sequence>
<dbReference type="AlphaFoldDB" id="A0A6G1C4W3"/>
<dbReference type="Pfam" id="PF08263">
    <property type="entry name" value="LRRNT_2"/>
    <property type="match status" value="1"/>
</dbReference>
<evidence type="ECO:0000256" key="7">
    <source>
        <dbReference type="ARBA" id="ARBA00023136"/>
    </source>
</evidence>
<dbReference type="InterPro" id="IPR013210">
    <property type="entry name" value="LRR_N_plant-typ"/>
</dbReference>
<dbReference type="Gene3D" id="1.10.510.10">
    <property type="entry name" value="Transferase(Phosphotransferase) domain 1"/>
    <property type="match status" value="1"/>
</dbReference>
<evidence type="ECO:0000259" key="9">
    <source>
        <dbReference type="Pfam" id="PF08263"/>
    </source>
</evidence>
<dbReference type="Proteomes" id="UP000479710">
    <property type="component" value="Unassembled WGS sequence"/>
</dbReference>
<organism evidence="10 11">
    <name type="scientific">Oryza meyeriana var. granulata</name>
    <dbReference type="NCBI Taxonomy" id="110450"/>
    <lineage>
        <taxon>Eukaryota</taxon>
        <taxon>Viridiplantae</taxon>
        <taxon>Streptophyta</taxon>
        <taxon>Embryophyta</taxon>
        <taxon>Tracheophyta</taxon>
        <taxon>Spermatophyta</taxon>
        <taxon>Magnoliopsida</taxon>
        <taxon>Liliopsida</taxon>
        <taxon>Poales</taxon>
        <taxon>Poaceae</taxon>
        <taxon>BOP clade</taxon>
        <taxon>Oryzoideae</taxon>
        <taxon>Oryzeae</taxon>
        <taxon>Oryzinae</taxon>
        <taxon>Oryza</taxon>
        <taxon>Oryza meyeriana</taxon>
    </lineage>
</organism>
<evidence type="ECO:0000313" key="11">
    <source>
        <dbReference type="Proteomes" id="UP000479710"/>
    </source>
</evidence>
<comment type="subcellular location">
    <subcellularLocation>
        <location evidence="1">Membrane</location>
        <topology evidence="1">Single-pass membrane protein</topology>
    </subcellularLocation>
</comment>
<feature type="domain" description="Leucine-rich repeat-containing N-terminal plant-type" evidence="9">
    <location>
        <begin position="9"/>
        <end position="47"/>
    </location>
</feature>
<keyword evidence="7" id="KW-0472">Membrane</keyword>
<dbReference type="Pfam" id="PF00560">
    <property type="entry name" value="LRR_1"/>
    <property type="match status" value="2"/>
</dbReference>
<dbReference type="InterPro" id="IPR001611">
    <property type="entry name" value="Leu-rich_rpt"/>
</dbReference>
<dbReference type="InterPro" id="IPR011009">
    <property type="entry name" value="Kinase-like_dom_sf"/>
</dbReference>
<protein>
    <recommendedName>
        <fullName evidence="9">Leucine-rich repeat-containing N-terminal plant-type domain-containing protein</fullName>
    </recommendedName>
</protein>
<proteinExistence type="predicted"/>
<keyword evidence="2" id="KW-0433">Leucine-rich repeat</keyword>
<dbReference type="PANTHER" id="PTHR48060">
    <property type="entry name" value="DNA DAMAGE-REPAIR/TOLERATION PROTEIN DRT100"/>
    <property type="match status" value="1"/>
</dbReference>
<evidence type="ECO:0000256" key="1">
    <source>
        <dbReference type="ARBA" id="ARBA00004167"/>
    </source>
</evidence>
<evidence type="ECO:0000256" key="3">
    <source>
        <dbReference type="ARBA" id="ARBA00022692"/>
    </source>
</evidence>
<evidence type="ECO:0000256" key="5">
    <source>
        <dbReference type="ARBA" id="ARBA00022737"/>
    </source>
</evidence>
<dbReference type="InterPro" id="IPR032675">
    <property type="entry name" value="LRR_dom_sf"/>
</dbReference>